<evidence type="ECO:0000259" key="5">
    <source>
        <dbReference type="Pfam" id="PF25390"/>
    </source>
</evidence>
<keyword evidence="1" id="KW-0344">Guanine-nucleotide releasing factor</keyword>
<dbReference type="EMBL" id="HBUF01077404">
    <property type="protein sequence ID" value="CAG6631614.1"/>
    <property type="molecule type" value="Transcribed_RNA"/>
</dbReference>
<dbReference type="PANTHER" id="PTHR45982">
    <property type="entry name" value="REGULATOR OF CHROMOSOME CONDENSATION"/>
    <property type="match status" value="1"/>
</dbReference>
<dbReference type="EMBL" id="HBUF01353608">
    <property type="protein sequence ID" value="CAG6715792.1"/>
    <property type="molecule type" value="Transcribed_RNA"/>
</dbReference>
<feature type="repeat" description="RCC1" evidence="3">
    <location>
        <begin position="109"/>
        <end position="159"/>
    </location>
</feature>
<dbReference type="EMBL" id="HBUF01215344">
    <property type="protein sequence ID" value="CAG6666933.1"/>
    <property type="molecule type" value="Transcribed_RNA"/>
</dbReference>
<sequence length="464" mass="49584">MANKRAATKEIQHPVAKKLKNDKVASSRSSISKGSRSSISEAGAKDPAPKLKYNTGSGVVLTCGQGDVGQLGLGPDIMEKGTFTPVPNLDNVVEIAVGGMHTVCLTEDGKVYTWGCNDEGALGREAEGDSEFEPQPVNLPKKAVQISAGDSHTVALLEDGTVFAWGSFRDSHGSMGLTGKGIEKTPVQLLGISGIIKICSGADHFAMLTSRGTVLTIGCPEQGQLGRVSQRSASRHARQGMMTCLTPGVVVLKRKRVDDVYAGVYNTFITSTDSSIYGFGLNNYFQLEHSELQEESNDPTNASSTCYFTPHLIRSLSQKKWSALATGQHHSLALNSEGKIYSFGRHDYGRLGLQNVSAPVTEPTLIPSLQDKKIDFVACGNCVSFAIDSEGVLYGWGMGTGYQLGNGKEDDILEPITIPGKQLKNYTVLQVASGGQHSAVLARRKQVNGNTDEKLTSKEEKSVA</sequence>
<feature type="repeat" description="RCC1" evidence="3">
    <location>
        <begin position="338"/>
        <end position="390"/>
    </location>
</feature>
<feature type="repeat" description="RCC1" evidence="3">
    <location>
        <begin position="274"/>
        <end position="337"/>
    </location>
</feature>
<feature type="repeat" description="RCC1" evidence="3">
    <location>
        <begin position="58"/>
        <end position="108"/>
    </location>
</feature>
<feature type="domain" description="RCC1-like" evidence="5">
    <location>
        <begin position="60"/>
        <end position="440"/>
    </location>
</feature>
<keyword evidence="2" id="KW-0677">Repeat</keyword>
<dbReference type="EMBL" id="HBUF01077405">
    <property type="protein sequence ID" value="CAG6631615.1"/>
    <property type="molecule type" value="Transcribed_RNA"/>
</dbReference>
<evidence type="ECO:0000256" key="3">
    <source>
        <dbReference type="PROSITE-ProRule" id="PRU00235"/>
    </source>
</evidence>
<dbReference type="EMBL" id="HBUF01077403">
    <property type="protein sequence ID" value="CAG6631613.1"/>
    <property type="molecule type" value="Transcribed_RNA"/>
</dbReference>
<dbReference type="Gene3D" id="2.130.10.30">
    <property type="entry name" value="Regulator of chromosome condensation 1/beta-lactamase-inhibitor protein II"/>
    <property type="match status" value="1"/>
</dbReference>
<proteinExistence type="predicted"/>
<reference evidence="6" key="1">
    <citation type="submission" date="2021-05" db="EMBL/GenBank/DDBJ databases">
        <authorList>
            <person name="Alioto T."/>
            <person name="Alioto T."/>
            <person name="Gomez Garrido J."/>
        </authorList>
    </citation>
    <scope>NUCLEOTIDE SEQUENCE</scope>
</reference>
<feature type="repeat" description="RCC1" evidence="3">
    <location>
        <begin position="160"/>
        <end position="211"/>
    </location>
</feature>
<feature type="region of interest" description="Disordered" evidence="4">
    <location>
        <begin position="1"/>
        <end position="50"/>
    </location>
</feature>
<dbReference type="GO" id="GO:0005085">
    <property type="term" value="F:guanyl-nucleotide exchange factor activity"/>
    <property type="evidence" value="ECO:0007669"/>
    <property type="project" value="TreeGrafter"/>
</dbReference>
<feature type="compositionally biased region" description="Low complexity" evidence="4">
    <location>
        <begin position="26"/>
        <end position="40"/>
    </location>
</feature>
<dbReference type="InterPro" id="IPR058923">
    <property type="entry name" value="RCC1-like_dom"/>
</dbReference>
<dbReference type="AlphaFoldDB" id="A0A8D8QGM1"/>
<dbReference type="EMBL" id="HBUF01215343">
    <property type="protein sequence ID" value="CAG6666931.1"/>
    <property type="molecule type" value="Transcribed_RNA"/>
</dbReference>
<dbReference type="InterPro" id="IPR009091">
    <property type="entry name" value="RCC1/BLIP-II"/>
</dbReference>
<dbReference type="PANTHER" id="PTHR45982:SF1">
    <property type="entry name" value="REGULATOR OF CHROMOSOME CONDENSATION"/>
    <property type="match status" value="1"/>
</dbReference>
<dbReference type="PROSITE" id="PS00626">
    <property type="entry name" value="RCC1_2"/>
    <property type="match status" value="3"/>
</dbReference>
<feature type="repeat" description="RCC1" evidence="3">
    <location>
        <begin position="391"/>
        <end position="444"/>
    </location>
</feature>
<dbReference type="InterPro" id="IPR051553">
    <property type="entry name" value="Ran_GTPase-activating"/>
</dbReference>
<dbReference type="EMBL" id="HBUF01353607">
    <property type="protein sequence ID" value="CAG6715790.1"/>
    <property type="molecule type" value="Transcribed_RNA"/>
</dbReference>
<dbReference type="PRINTS" id="PR00633">
    <property type="entry name" value="RCCNDNSATION"/>
</dbReference>
<evidence type="ECO:0000256" key="1">
    <source>
        <dbReference type="ARBA" id="ARBA00022658"/>
    </source>
</evidence>
<name>A0A8D8QGM1_9HEMI</name>
<organism evidence="6">
    <name type="scientific">Cacopsylla melanoneura</name>
    <dbReference type="NCBI Taxonomy" id="428564"/>
    <lineage>
        <taxon>Eukaryota</taxon>
        <taxon>Metazoa</taxon>
        <taxon>Ecdysozoa</taxon>
        <taxon>Arthropoda</taxon>
        <taxon>Hexapoda</taxon>
        <taxon>Insecta</taxon>
        <taxon>Pterygota</taxon>
        <taxon>Neoptera</taxon>
        <taxon>Paraneoptera</taxon>
        <taxon>Hemiptera</taxon>
        <taxon>Sternorrhyncha</taxon>
        <taxon>Psylloidea</taxon>
        <taxon>Psyllidae</taxon>
        <taxon>Psyllinae</taxon>
        <taxon>Cacopsylla</taxon>
    </lineage>
</organism>
<dbReference type="InterPro" id="IPR000408">
    <property type="entry name" value="Reg_chr_condens"/>
</dbReference>
<dbReference type="EMBL" id="HBUF01215345">
    <property type="protein sequence ID" value="CAG6666935.1"/>
    <property type="molecule type" value="Transcribed_RNA"/>
</dbReference>
<dbReference type="GO" id="GO:0005737">
    <property type="term" value="C:cytoplasm"/>
    <property type="evidence" value="ECO:0007669"/>
    <property type="project" value="TreeGrafter"/>
</dbReference>
<dbReference type="EMBL" id="HBUF01353606">
    <property type="protein sequence ID" value="CAG6715788.1"/>
    <property type="molecule type" value="Transcribed_RNA"/>
</dbReference>
<evidence type="ECO:0000256" key="2">
    <source>
        <dbReference type="ARBA" id="ARBA00022737"/>
    </source>
</evidence>
<dbReference type="Pfam" id="PF25390">
    <property type="entry name" value="WD40_RLD"/>
    <property type="match status" value="1"/>
</dbReference>
<dbReference type="PROSITE" id="PS50012">
    <property type="entry name" value="RCC1_3"/>
    <property type="match status" value="7"/>
</dbReference>
<dbReference type="SUPFAM" id="SSF50985">
    <property type="entry name" value="RCC1/BLIP-II"/>
    <property type="match status" value="1"/>
</dbReference>
<feature type="repeat" description="RCC1" evidence="3">
    <location>
        <begin position="212"/>
        <end position="273"/>
    </location>
</feature>
<protein>
    <submittedName>
        <fullName evidence="6">Regulator of chromosome condensation</fullName>
    </submittedName>
</protein>
<accession>A0A8D8QGM1</accession>
<evidence type="ECO:0000256" key="4">
    <source>
        <dbReference type="SAM" id="MobiDB-lite"/>
    </source>
</evidence>
<evidence type="ECO:0000313" key="6">
    <source>
        <dbReference type="EMBL" id="CAG6631613.1"/>
    </source>
</evidence>